<keyword evidence="3" id="KW-1185">Reference proteome</keyword>
<feature type="compositionally biased region" description="Basic and acidic residues" evidence="1">
    <location>
        <begin position="1"/>
        <end position="32"/>
    </location>
</feature>
<feature type="region of interest" description="Disordered" evidence="1">
    <location>
        <begin position="1"/>
        <end position="68"/>
    </location>
</feature>
<name>A0A2U8W818_9HYPH</name>
<evidence type="ECO:0000313" key="3">
    <source>
        <dbReference type="Proteomes" id="UP000245926"/>
    </source>
</evidence>
<gene>
    <name evidence="2" type="ORF">DK389_19400</name>
</gene>
<dbReference type="Proteomes" id="UP000245926">
    <property type="component" value="Chromosome"/>
</dbReference>
<proteinExistence type="predicted"/>
<dbReference type="InterPro" id="IPR046489">
    <property type="entry name" value="DUF6582"/>
</dbReference>
<reference evidence="3" key="1">
    <citation type="submission" date="2018-05" db="EMBL/GenBank/DDBJ databases">
        <title>Complete Genome Sequence of Methylobacterium sp. 17SD2-17.</title>
        <authorList>
            <person name="Srinivasan S."/>
        </authorList>
    </citation>
    <scope>NUCLEOTIDE SEQUENCE [LARGE SCALE GENOMIC DNA]</scope>
    <source>
        <strain evidence="3">17SD2-17</strain>
    </source>
</reference>
<organism evidence="2 3">
    <name type="scientific">Methylobacterium durans</name>
    <dbReference type="NCBI Taxonomy" id="2202825"/>
    <lineage>
        <taxon>Bacteria</taxon>
        <taxon>Pseudomonadati</taxon>
        <taxon>Pseudomonadota</taxon>
        <taxon>Alphaproteobacteria</taxon>
        <taxon>Hyphomicrobiales</taxon>
        <taxon>Methylobacteriaceae</taxon>
        <taxon>Methylobacterium</taxon>
    </lineage>
</organism>
<dbReference type="Pfam" id="PF20223">
    <property type="entry name" value="DUF6582"/>
    <property type="match status" value="1"/>
</dbReference>
<dbReference type="EMBL" id="CP029550">
    <property type="protein sequence ID" value="AWN42265.1"/>
    <property type="molecule type" value="Genomic_DNA"/>
</dbReference>
<dbReference type="RefSeq" id="WP_109891973.1">
    <property type="nucleotide sequence ID" value="NZ_CP029550.1"/>
</dbReference>
<accession>A0A2U8W818</accession>
<dbReference type="AlphaFoldDB" id="A0A2U8W818"/>
<feature type="compositionally biased region" description="Basic and acidic residues" evidence="1">
    <location>
        <begin position="52"/>
        <end position="68"/>
    </location>
</feature>
<evidence type="ECO:0000256" key="1">
    <source>
        <dbReference type="SAM" id="MobiDB-lite"/>
    </source>
</evidence>
<sequence>MSKLTTDEREDIPKSKFALPEERKYPIEDKAHARNAKARAAQQAKAGNLSAADKRKVDAKADQVLKGR</sequence>
<evidence type="ECO:0000313" key="2">
    <source>
        <dbReference type="EMBL" id="AWN42265.1"/>
    </source>
</evidence>
<protein>
    <submittedName>
        <fullName evidence="2">Uncharacterized protein</fullName>
    </submittedName>
</protein>
<dbReference type="KEGG" id="mets:DK389_19400"/>